<dbReference type="Pfam" id="PF01575">
    <property type="entry name" value="MaoC_dehydratas"/>
    <property type="match status" value="1"/>
</dbReference>
<dbReference type="RefSeq" id="WP_073628892.1">
    <property type="nucleotide sequence ID" value="NZ_FRXO01000004.1"/>
</dbReference>
<dbReference type="InterPro" id="IPR052342">
    <property type="entry name" value="MCH/BMMD"/>
</dbReference>
<dbReference type="EMBL" id="FRXO01000004">
    <property type="protein sequence ID" value="SHO65762.1"/>
    <property type="molecule type" value="Genomic_DNA"/>
</dbReference>
<sequence>MDAFYVSVGDHVSFTKTVSESDVYLFAGITGDFAPVHVNQAMMEKSAYGQRIAHGVLVMGFMSTTSTLMVDRSHDGHGRGETPVSLGYDKVRFVGPVFFGDTITVDYRITAIDEVKRRSYAAIDVTNQRGETVAAATHILKWVRNEGGR</sequence>
<evidence type="ECO:0000259" key="1">
    <source>
        <dbReference type="Pfam" id="PF01575"/>
    </source>
</evidence>
<dbReference type="InterPro" id="IPR029069">
    <property type="entry name" value="HotDog_dom_sf"/>
</dbReference>
<organism evidence="2 3">
    <name type="scientific">Pseudoxanthobacter soli DSM 19599</name>
    <dbReference type="NCBI Taxonomy" id="1123029"/>
    <lineage>
        <taxon>Bacteria</taxon>
        <taxon>Pseudomonadati</taxon>
        <taxon>Pseudomonadota</taxon>
        <taxon>Alphaproteobacteria</taxon>
        <taxon>Hyphomicrobiales</taxon>
        <taxon>Segnochrobactraceae</taxon>
        <taxon>Pseudoxanthobacter</taxon>
    </lineage>
</organism>
<proteinExistence type="predicted"/>
<dbReference type="SUPFAM" id="SSF54637">
    <property type="entry name" value="Thioesterase/thiol ester dehydrase-isomerase"/>
    <property type="match status" value="1"/>
</dbReference>
<dbReference type="OrthoDB" id="9796589at2"/>
<dbReference type="PANTHER" id="PTHR43664">
    <property type="entry name" value="MONOAMINE OXIDASE-RELATED"/>
    <property type="match status" value="1"/>
</dbReference>
<dbReference type="Proteomes" id="UP000186406">
    <property type="component" value="Unassembled WGS sequence"/>
</dbReference>
<gene>
    <name evidence="2" type="ORF">SAMN02745172_02409</name>
</gene>
<dbReference type="Gene3D" id="3.10.129.10">
    <property type="entry name" value="Hotdog Thioesterase"/>
    <property type="match status" value="1"/>
</dbReference>
<dbReference type="InterPro" id="IPR002539">
    <property type="entry name" value="MaoC-like_dom"/>
</dbReference>
<dbReference type="AlphaFoldDB" id="A0A1M7ZLS9"/>
<reference evidence="2 3" key="1">
    <citation type="submission" date="2016-12" db="EMBL/GenBank/DDBJ databases">
        <authorList>
            <person name="Song W.-J."/>
            <person name="Kurnit D.M."/>
        </authorList>
    </citation>
    <scope>NUCLEOTIDE SEQUENCE [LARGE SCALE GENOMIC DNA]</scope>
    <source>
        <strain evidence="2 3">DSM 19599</strain>
    </source>
</reference>
<protein>
    <submittedName>
        <fullName evidence="2">Acyl dehydratase</fullName>
    </submittedName>
</protein>
<dbReference type="PANTHER" id="PTHR43664:SF1">
    <property type="entry name" value="BETA-METHYLMALYL-COA DEHYDRATASE"/>
    <property type="match status" value="1"/>
</dbReference>
<feature type="domain" description="MaoC-like" evidence="1">
    <location>
        <begin position="11"/>
        <end position="121"/>
    </location>
</feature>
<evidence type="ECO:0000313" key="2">
    <source>
        <dbReference type="EMBL" id="SHO65762.1"/>
    </source>
</evidence>
<accession>A0A1M7ZLS9</accession>
<dbReference type="STRING" id="1123029.SAMN02745172_02409"/>
<keyword evidence="3" id="KW-1185">Reference proteome</keyword>
<evidence type="ECO:0000313" key="3">
    <source>
        <dbReference type="Proteomes" id="UP000186406"/>
    </source>
</evidence>
<name>A0A1M7ZLS9_9HYPH</name>